<comment type="caution">
    <text evidence="1">The sequence shown here is derived from an EMBL/GenBank/DDBJ whole genome shotgun (WGS) entry which is preliminary data.</text>
</comment>
<keyword evidence="2" id="KW-1185">Reference proteome</keyword>
<dbReference type="AlphaFoldDB" id="A0AAN9LKM4"/>
<gene>
    <name evidence="1" type="ORF">VNO77_18341</name>
</gene>
<evidence type="ECO:0000313" key="1">
    <source>
        <dbReference type="EMBL" id="KAK7337754.1"/>
    </source>
</evidence>
<protein>
    <submittedName>
        <fullName evidence="1">Uncharacterized protein</fullName>
    </submittedName>
</protein>
<reference evidence="1 2" key="1">
    <citation type="submission" date="2024-01" db="EMBL/GenBank/DDBJ databases">
        <title>The genomes of 5 underutilized Papilionoideae crops provide insights into root nodulation and disease resistanc.</title>
        <authorList>
            <person name="Jiang F."/>
        </authorList>
    </citation>
    <scope>NUCLEOTIDE SEQUENCE [LARGE SCALE GENOMIC DNA]</scope>
    <source>
        <strain evidence="1">LVBAO_FW01</strain>
        <tissue evidence="1">Leaves</tissue>
    </source>
</reference>
<dbReference type="EMBL" id="JAYMYQ010000004">
    <property type="protein sequence ID" value="KAK7337754.1"/>
    <property type="molecule type" value="Genomic_DNA"/>
</dbReference>
<accession>A0AAN9LKM4</accession>
<dbReference type="Proteomes" id="UP001367508">
    <property type="component" value="Unassembled WGS sequence"/>
</dbReference>
<sequence length="197" mass="22018">MDNFPIRGIRPTYIRVLVTFALNGLSQTSIFSYVKTHRSSIFSYVKLTCMASGTPRESLMALLGYRSQFVKEDPKHFVGPTERAATIAIYLARVPWGPLATSSASPIQMNLDQRPRLALCLFFHTEAGFIMNTTIDRKQGIPQDPLLESTLATNVIVQEAELLNPVPNGFTASSYNPNTCELMLSYSIKTDYGFKRI</sequence>
<evidence type="ECO:0000313" key="2">
    <source>
        <dbReference type="Proteomes" id="UP001367508"/>
    </source>
</evidence>
<proteinExistence type="predicted"/>
<name>A0AAN9LKM4_CANGL</name>
<organism evidence="1 2">
    <name type="scientific">Canavalia gladiata</name>
    <name type="common">Sword bean</name>
    <name type="synonym">Dolichos gladiatus</name>
    <dbReference type="NCBI Taxonomy" id="3824"/>
    <lineage>
        <taxon>Eukaryota</taxon>
        <taxon>Viridiplantae</taxon>
        <taxon>Streptophyta</taxon>
        <taxon>Embryophyta</taxon>
        <taxon>Tracheophyta</taxon>
        <taxon>Spermatophyta</taxon>
        <taxon>Magnoliopsida</taxon>
        <taxon>eudicotyledons</taxon>
        <taxon>Gunneridae</taxon>
        <taxon>Pentapetalae</taxon>
        <taxon>rosids</taxon>
        <taxon>fabids</taxon>
        <taxon>Fabales</taxon>
        <taxon>Fabaceae</taxon>
        <taxon>Papilionoideae</taxon>
        <taxon>50 kb inversion clade</taxon>
        <taxon>NPAAA clade</taxon>
        <taxon>indigoferoid/millettioid clade</taxon>
        <taxon>Phaseoleae</taxon>
        <taxon>Canavalia</taxon>
    </lineage>
</organism>